<dbReference type="InterPro" id="IPR013747">
    <property type="entry name" value="ACP_syn_III_C"/>
</dbReference>
<evidence type="ECO:0000256" key="2">
    <source>
        <dbReference type="ARBA" id="ARBA00023315"/>
    </source>
</evidence>
<sequence length="358" mass="39446">MAIDYIKNVKISAVCCAVPTDKLTAEDFYQYLDKDNVDRFVKDAGVKQKFYSKNRKTITSDLCFEAAEEIFKKKNIDKNSIDALIFITQSPDYGVPTTSSTLQYRLGLSENCMAYDVNLGCSGYVYGLHLAASKLQSGYLKRVLLLVGDTGEAVSTSPTLNDLLFGDCGSATLIDYEDGAKGFRFDLQTIGSGFKALGATTGLRYAYVGYPTFDPAIHMDGLAVFTFSITKVPKLFKSFLETFDMSIDDYDTVLLHQANKSMLDVITKKIKVDKSKVPLSLDRYANTSSATIPNVMCDYYASNNEDKEVPIIMAGFGIGLSLGIADAYINPKDIFPIISTDITWDEGREKVLEANAKS</sequence>
<dbReference type="AlphaFoldDB" id="A0A2S9THD4"/>
<dbReference type="EMBL" id="NXGI01000005">
    <property type="protein sequence ID" value="PRM98229.1"/>
    <property type="molecule type" value="Genomic_DNA"/>
</dbReference>
<comment type="caution">
    <text evidence="5">The sequence shown here is derived from an EMBL/GenBank/DDBJ whole genome shotgun (WGS) entry which is preliminary data.</text>
</comment>
<dbReference type="Pfam" id="PF08541">
    <property type="entry name" value="ACP_syn_III_C"/>
    <property type="match status" value="1"/>
</dbReference>
<keyword evidence="1" id="KW-0808">Transferase</keyword>
<evidence type="ECO:0000313" key="6">
    <source>
        <dbReference type="Proteomes" id="UP000239151"/>
    </source>
</evidence>
<evidence type="ECO:0008006" key="7">
    <source>
        <dbReference type="Google" id="ProtNLM"/>
    </source>
</evidence>
<proteinExistence type="predicted"/>
<dbReference type="PANTHER" id="PTHR34069:SF2">
    <property type="entry name" value="BETA-KETOACYL-[ACYL-CARRIER-PROTEIN] SYNTHASE III"/>
    <property type="match status" value="1"/>
</dbReference>
<organism evidence="5 6">
    <name type="scientific">Aliarcobacter cryaerophilus</name>
    <dbReference type="NCBI Taxonomy" id="28198"/>
    <lineage>
        <taxon>Bacteria</taxon>
        <taxon>Pseudomonadati</taxon>
        <taxon>Campylobacterota</taxon>
        <taxon>Epsilonproteobacteria</taxon>
        <taxon>Campylobacterales</taxon>
        <taxon>Arcobacteraceae</taxon>
        <taxon>Aliarcobacter</taxon>
    </lineage>
</organism>
<evidence type="ECO:0000313" key="5">
    <source>
        <dbReference type="EMBL" id="PRM98229.1"/>
    </source>
</evidence>
<dbReference type="InterPro" id="IPR016039">
    <property type="entry name" value="Thiolase-like"/>
</dbReference>
<keyword evidence="2" id="KW-0012">Acyltransferase</keyword>
<name>A0A2S9THD4_9BACT</name>
<gene>
    <name evidence="5" type="ORF">CJ670_04125</name>
</gene>
<dbReference type="InterPro" id="IPR013751">
    <property type="entry name" value="ACP_syn_III_N"/>
</dbReference>
<accession>A0A2S9THD4</accession>
<evidence type="ECO:0000256" key="1">
    <source>
        <dbReference type="ARBA" id="ARBA00022679"/>
    </source>
</evidence>
<dbReference type="Proteomes" id="UP000239151">
    <property type="component" value="Unassembled WGS sequence"/>
</dbReference>
<protein>
    <recommendedName>
        <fullName evidence="7">Ketoacyl-ACP synthase III</fullName>
    </recommendedName>
</protein>
<dbReference type="GO" id="GO:0004315">
    <property type="term" value="F:3-oxoacyl-[acyl-carrier-protein] synthase activity"/>
    <property type="evidence" value="ECO:0007669"/>
    <property type="project" value="InterPro"/>
</dbReference>
<dbReference type="SUPFAM" id="SSF53901">
    <property type="entry name" value="Thiolase-like"/>
    <property type="match status" value="1"/>
</dbReference>
<dbReference type="CDD" id="cd00830">
    <property type="entry name" value="KAS_III"/>
    <property type="match status" value="1"/>
</dbReference>
<dbReference type="Gene3D" id="3.40.47.10">
    <property type="match status" value="1"/>
</dbReference>
<feature type="domain" description="Beta-ketoacyl-[acyl-carrier-protein] synthase III N-terminal" evidence="4">
    <location>
        <begin position="115"/>
        <end position="188"/>
    </location>
</feature>
<feature type="domain" description="Beta-ketoacyl-[acyl-carrier-protein] synthase III C-terminal" evidence="3">
    <location>
        <begin position="241"/>
        <end position="324"/>
    </location>
</feature>
<dbReference type="GO" id="GO:0006633">
    <property type="term" value="P:fatty acid biosynthetic process"/>
    <property type="evidence" value="ECO:0007669"/>
    <property type="project" value="InterPro"/>
</dbReference>
<dbReference type="GO" id="GO:0044550">
    <property type="term" value="P:secondary metabolite biosynthetic process"/>
    <property type="evidence" value="ECO:0007669"/>
    <property type="project" value="TreeGrafter"/>
</dbReference>
<evidence type="ECO:0000259" key="4">
    <source>
        <dbReference type="Pfam" id="PF08545"/>
    </source>
</evidence>
<reference evidence="5 6" key="1">
    <citation type="submission" date="2017-09" db="EMBL/GenBank/DDBJ databases">
        <title>Reassesment of A. cryaerophilus.</title>
        <authorList>
            <person name="Perez-Cataluna A."/>
            <person name="Collado L."/>
            <person name="Salgado O."/>
            <person name="Lefinanco V."/>
            <person name="Figueras M.J."/>
        </authorList>
    </citation>
    <scope>NUCLEOTIDE SEQUENCE [LARGE SCALE GENOMIC DNA]</scope>
    <source>
        <strain evidence="5 6">LMG 9065</strain>
    </source>
</reference>
<evidence type="ECO:0000259" key="3">
    <source>
        <dbReference type="Pfam" id="PF08541"/>
    </source>
</evidence>
<dbReference type="PANTHER" id="PTHR34069">
    <property type="entry name" value="3-OXOACYL-[ACYL-CARRIER-PROTEIN] SYNTHASE 3"/>
    <property type="match status" value="1"/>
</dbReference>
<dbReference type="Pfam" id="PF08545">
    <property type="entry name" value="ACP_syn_III"/>
    <property type="match status" value="1"/>
</dbReference>